<accession>A0ABY2KR40</accession>
<dbReference type="Gene3D" id="1.10.10.690">
    <property type="entry name" value="YidB-like"/>
    <property type="match status" value="1"/>
</dbReference>
<dbReference type="RefSeq" id="WP_135429120.1">
    <property type="nucleotide sequence ID" value="NZ_RPEM01000002.1"/>
</dbReference>
<protein>
    <submittedName>
        <fullName evidence="1">DUF937 domain-containing protein</fullName>
    </submittedName>
</protein>
<proteinExistence type="predicted"/>
<dbReference type="Pfam" id="PF20159">
    <property type="entry name" value="YidB"/>
    <property type="match status" value="1"/>
</dbReference>
<sequence length="161" mass="17018">MSRSSPSLLALLGLVAVAGYQNRGRISDMLSDARLGSSSDTAGRADTERSGGFLSEVSGLFSAGSAGSTLSAGLSDLVNRFKETGRADTAETWVSSQPNRPMDVSELESAIGQETLDELSQKTGLSRYELLLRLNAALPKVVDRFTPDGRLPNETEASTYG</sequence>
<dbReference type="EMBL" id="RPEM01000002">
    <property type="protein sequence ID" value="TGD44738.1"/>
    <property type="molecule type" value="Genomic_DNA"/>
</dbReference>
<dbReference type="Proteomes" id="UP000297741">
    <property type="component" value="Unassembled WGS sequence"/>
</dbReference>
<organism evidence="1 2">
    <name type="scientific">Pseudotabrizicola sediminis</name>
    <dbReference type="NCBI Taxonomy" id="2486418"/>
    <lineage>
        <taxon>Bacteria</taxon>
        <taxon>Pseudomonadati</taxon>
        <taxon>Pseudomonadota</taxon>
        <taxon>Alphaproteobacteria</taxon>
        <taxon>Rhodobacterales</taxon>
        <taxon>Paracoccaceae</taxon>
        <taxon>Pseudotabrizicola</taxon>
    </lineage>
</organism>
<name>A0ABY2KR40_9RHOB</name>
<dbReference type="InterPro" id="IPR045372">
    <property type="entry name" value="YidB"/>
</dbReference>
<keyword evidence="2" id="KW-1185">Reference proteome</keyword>
<gene>
    <name evidence="1" type="ORF">EEB11_03995</name>
</gene>
<evidence type="ECO:0000313" key="1">
    <source>
        <dbReference type="EMBL" id="TGD44738.1"/>
    </source>
</evidence>
<reference evidence="1 2" key="1">
    <citation type="submission" date="2018-11" db="EMBL/GenBank/DDBJ databases">
        <title>Tabrizicola sp. isolated from sediment of alpine lake.</title>
        <authorList>
            <person name="Liu Z."/>
        </authorList>
    </citation>
    <scope>NUCLEOTIDE SEQUENCE [LARGE SCALE GENOMIC DNA]</scope>
    <source>
        <strain evidence="1 2">DRYC-M-16</strain>
    </source>
</reference>
<dbReference type="InterPro" id="IPR027405">
    <property type="entry name" value="YidB-like"/>
</dbReference>
<evidence type="ECO:0000313" key="2">
    <source>
        <dbReference type="Proteomes" id="UP000297741"/>
    </source>
</evidence>
<comment type="caution">
    <text evidence="1">The sequence shown here is derived from an EMBL/GenBank/DDBJ whole genome shotgun (WGS) entry which is preliminary data.</text>
</comment>
<dbReference type="SUPFAM" id="SSF140804">
    <property type="entry name" value="YidB-like"/>
    <property type="match status" value="1"/>
</dbReference>